<dbReference type="RefSeq" id="WP_210353517.1">
    <property type="nucleotide sequence ID" value="NZ_JAEQMU010000001.1"/>
</dbReference>
<protein>
    <recommendedName>
        <fullName evidence="1">Knr4/Smi1-like domain-containing protein</fullName>
    </recommendedName>
</protein>
<name>A0ABW5L5P1_9SPHI</name>
<organism evidence="2 3">
    <name type="scientific">Sphingobacterium tabacisoli</name>
    <dbReference type="NCBI Taxonomy" id="2044855"/>
    <lineage>
        <taxon>Bacteria</taxon>
        <taxon>Pseudomonadati</taxon>
        <taxon>Bacteroidota</taxon>
        <taxon>Sphingobacteriia</taxon>
        <taxon>Sphingobacteriales</taxon>
        <taxon>Sphingobacteriaceae</taxon>
        <taxon>Sphingobacterium</taxon>
    </lineage>
</organism>
<keyword evidence="3" id="KW-1185">Reference proteome</keyword>
<comment type="caution">
    <text evidence="2">The sequence shown here is derived from an EMBL/GenBank/DDBJ whole genome shotgun (WGS) entry which is preliminary data.</text>
</comment>
<dbReference type="EMBL" id="JBHULD010000014">
    <property type="protein sequence ID" value="MFD2555156.1"/>
    <property type="molecule type" value="Genomic_DNA"/>
</dbReference>
<proteinExistence type="predicted"/>
<dbReference type="Proteomes" id="UP001597440">
    <property type="component" value="Unassembled WGS sequence"/>
</dbReference>
<sequence length="251" mass="29345">MMEEIKSNLNIYRQLIEDFTVKTQLSSDQKSLLFGSLDATIDINVLNRFESESNIEIPKEYKQFLSEVGNGTGDTWENAGIGPGLGILKVSFEDNKCFIFEDTVIDLVQPFEFTGEYNLEKWEALADQFTEWFDRYTQKFRNELLQLREPCFEEFIKLNGENPRNEYYENFDLNGILPVAGIGCGEYYFLVVTGESRGEIWIDHRDNWGGISPLLDDQGRRYRFDTWFNDWLKEEITHLQQKIGNADLSYL</sequence>
<feature type="domain" description="Knr4/Smi1-like" evidence="1">
    <location>
        <begin position="40"/>
        <end position="234"/>
    </location>
</feature>
<evidence type="ECO:0000313" key="2">
    <source>
        <dbReference type="EMBL" id="MFD2555156.1"/>
    </source>
</evidence>
<evidence type="ECO:0000313" key="3">
    <source>
        <dbReference type="Proteomes" id="UP001597440"/>
    </source>
</evidence>
<dbReference type="InterPro" id="IPR037883">
    <property type="entry name" value="Knr4/Smi1-like_sf"/>
</dbReference>
<dbReference type="SUPFAM" id="SSF160631">
    <property type="entry name" value="SMI1/KNR4-like"/>
    <property type="match status" value="2"/>
</dbReference>
<evidence type="ECO:0000259" key="1">
    <source>
        <dbReference type="SMART" id="SM00860"/>
    </source>
</evidence>
<dbReference type="InterPro" id="IPR018958">
    <property type="entry name" value="Knr4/Smi1-like_dom"/>
</dbReference>
<reference evidence="3" key="1">
    <citation type="journal article" date="2019" name="Int. J. Syst. Evol. Microbiol.">
        <title>The Global Catalogue of Microorganisms (GCM) 10K type strain sequencing project: providing services to taxonomists for standard genome sequencing and annotation.</title>
        <authorList>
            <consortium name="The Broad Institute Genomics Platform"/>
            <consortium name="The Broad Institute Genome Sequencing Center for Infectious Disease"/>
            <person name="Wu L."/>
            <person name="Ma J."/>
        </authorList>
    </citation>
    <scope>NUCLEOTIDE SEQUENCE [LARGE SCALE GENOMIC DNA]</scope>
    <source>
        <strain evidence="3">KCTC 52298</strain>
    </source>
</reference>
<dbReference type="SMART" id="SM00860">
    <property type="entry name" value="SMI1_KNR4"/>
    <property type="match status" value="1"/>
</dbReference>
<accession>A0ABW5L5P1</accession>
<gene>
    <name evidence="2" type="ORF">ACFSQW_12185</name>
</gene>